<keyword evidence="2 5" id="KW-0812">Transmembrane</keyword>
<keyword evidence="3 5" id="KW-1133">Transmembrane helix</keyword>
<evidence type="ECO:0000313" key="7">
    <source>
        <dbReference type="Proteomes" id="UP000198346"/>
    </source>
</evidence>
<dbReference type="GO" id="GO:0012505">
    <property type="term" value="C:endomembrane system"/>
    <property type="evidence" value="ECO:0007669"/>
    <property type="project" value="UniProtKB-SubCell"/>
</dbReference>
<evidence type="ECO:0000256" key="4">
    <source>
        <dbReference type="ARBA" id="ARBA00023136"/>
    </source>
</evidence>
<keyword evidence="6" id="KW-0489">Methyltransferase</keyword>
<name>A0A239PXY8_9PROT</name>
<dbReference type="PANTHER" id="PTHR12714:SF24">
    <property type="entry name" value="SLR1182 PROTEIN"/>
    <property type="match status" value="1"/>
</dbReference>
<dbReference type="Pfam" id="PF04191">
    <property type="entry name" value="PEMT"/>
    <property type="match status" value="1"/>
</dbReference>
<dbReference type="OrthoDB" id="9811969at2"/>
<feature type="transmembrane region" description="Helical" evidence="5">
    <location>
        <begin position="12"/>
        <end position="34"/>
    </location>
</feature>
<dbReference type="GO" id="GO:0008168">
    <property type="term" value="F:methyltransferase activity"/>
    <property type="evidence" value="ECO:0007669"/>
    <property type="project" value="UniProtKB-KW"/>
</dbReference>
<gene>
    <name evidence="6" type="ORF">SAMN06297382_2412</name>
</gene>
<dbReference type="InterPro" id="IPR007318">
    <property type="entry name" value="Phopholipid_MeTrfase"/>
</dbReference>
<keyword evidence="6" id="KW-0808">Transferase</keyword>
<organism evidence="6 7">
    <name type="scientific">Amphiplicatus metriothermophilus</name>
    <dbReference type="NCBI Taxonomy" id="1519374"/>
    <lineage>
        <taxon>Bacteria</taxon>
        <taxon>Pseudomonadati</taxon>
        <taxon>Pseudomonadota</taxon>
        <taxon>Alphaproteobacteria</taxon>
        <taxon>Parvularculales</taxon>
        <taxon>Parvularculaceae</taxon>
        <taxon>Amphiplicatus</taxon>
    </lineage>
</organism>
<dbReference type="AlphaFoldDB" id="A0A239PXY8"/>
<dbReference type="Proteomes" id="UP000198346">
    <property type="component" value="Unassembled WGS sequence"/>
</dbReference>
<evidence type="ECO:0000256" key="3">
    <source>
        <dbReference type="ARBA" id="ARBA00022989"/>
    </source>
</evidence>
<reference evidence="6 7" key="1">
    <citation type="submission" date="2017-07" db="EMBL/GenBank/DDBJ databases">
        <authorList>
            <person name="Sun Z.S."/>
            <person name="Albrecht U."/>
            <person name="Echele G."/>
            <person name="Lee C.C."/>
        </authorList>
    </citation>
    <scope>NUCLEOTIDE SEQUENCE [LARGE SCALE GENOMIC DNA]</scope>
    <source>
        <strain evidence="6 7">CGMCC 1.12710</strain>
    </source>
</reference>
<evidence type="ECO:0000256" key="1">
    <source>
        <dbReference type="ARBA" id="ARBA00004127"/>
    </source>
</evidence>
<feature type="transmembrane region" description="Helical" evidence="5">
    <location>
        <begin position="46"/>
        <end position="68"/>
    </location>
</feature>
<dbReference type="Gene3D" id="1.20.120.1630">
    <property type="match status" value="1"/>
</dbReference>
<comment type="subcellular location">
    <subcellularLocation>
        <location evidence="1">Endomembrane system</location>
        <topology evidence="1">Multi-pass membrane protein</topology>
    </subcellularLocation>
</comment>
<feature type="transmembrane region" description="Helical" evidence="5">
    <location>
        <begin position="100"/>
        <end position="132"/>
    </location>
</feature>
<keyword evidence="4 5" id="KW-0472">Membrane</keyword>
<sequence>MSETPQTAGVIASPPLMLLGALIAGFMLSNAAPLGVLAQIPERPRLIVGGLICLFCLVFSALAVMRFARKGTPVNPFLPPQALVADGVYGLVRNPMYVDFYGFSLGLAIVFAADWVIVATAVLAVVMHYFVIRREERFLEAKFGEPYRAYCARVKRYGLF</sequence>
<dbReference type="GO" id="GO:0032259">
    <property type="term" value="P:methylation"/>
    <property type="evidence" value="ECO:0007669"/>
    <property type="project" value="UniProtKB-KW"/>
</dbReference>
<dbReference type="PANTHER" id="PTHR12714">
    <property type="entry name" value="PROTEIN-S ISOPRENYLCYSTEINE O-METHYLTRANSFERASE"/>
    <property type="match status" value="1"/>
</dbReference>
<dbReference type="EMBL" id="FZQA01000006">
    <property type="protein sequence ID" value="SNT74822.1"/>
    <property type="molecule type" value="Genomic_DNA"/>
</dbReference>
<keyword evidence="7" id="KW-1185">Reference proteome</keyword>
<dbReference type="RefSeq" id="WP_159462491.1">
    <property type="nucleotide sequence ID" value="NZ_FZQA01000006.1"/>
</dbReference>
<evidence type="ECO:0000256" key="5">
    <source>
        <dbReference type="SAM" id="Phobius"/>
    </source>
</evidence>
<evidence type="ECO:0000256" key="2">
    <source>
        <dbReference type="ARBA" id="ARBA00022692"/>
    </source>
</evidence>
<proteinExistence type="predicted"/>
<accession>A0A239PXY8</accession>
<protein>
    <submittedName>
        <fullName evidence="6">Protein-S-isoprenylcysteine O-methyltransferase Ste14</fullName>
    </submittedName>
</protein>
<evidence type="ECO:0000313" key="6">
    <source>
        <dbReference type="EMBL" id="SNT74822.1"/>
    </source>
</evidence>